<protein>
    <recommendedName>
        <fullName evidence="3">F-box protein</fullName>
    </recommendedName>
</protein>
<gene>
    <name evidence="1" type="ORF">LITE_LOCUS9630</name>
</gene>
<sequence>MRGGKRWMIDPSLEPLTTIDYLCGGNEICLLLPFLLDEQVVYSLKNGSWKSLTINGDLIPHLGYGGNYVHPQQQRDNHNNSQNQRRRDCYWFYAESGVCFTLSLDMTEERI</sequence>
<proteinExistence type="predicted"/>
<dbReference type="AlphaFoldDB" id="A0AAV0IJY8"/>
<comment type="caution">
    <text evidence="1">The sequence shown here is derived from an EMBL/GenBank/DDBJ whole genome shotgun (WGS) entry which is preliminary data.</text>
</comment>
<dbReference type="Proteomes" id="UP001154282">
    <property type="component" value="Unassembled WGS sequence"/>
</dbReference>
<evidence type="ECO:0000313" key="1">
    <source>
        <dbReference type="EMBL" id="CAI0397683.1"/>
    </source>
</evidence>
<dbReference type="EMBL" id="CAMGYJ010000004">
    <property type="protein sequence ID" value="CAI0397683.1"/>
    <property type="molecule type" value="Genomic_DNA"/>
</dbReference>
<keyword evidence="2" id="KW-1185">Reference proteome</keyword>
<organism evidence="1 2">
    <name type="scientific">Linum tenue</name>
    <dbReference type="NCBI Taxonomy" id="586396"/>
    <lineage>
        <taxon>Eukaryota</taxon>
        <taxon>Viridiplantae</taxon>
        <taxon>Streptophyta</taxon>
        <taxon>Embryophyta</taxon>
        <taxon>Tracheophyta</taxon>
        <taxon>Spermatophyta</taxon>
        <taxon>Magnoliopsida</taxon>
        <taxon>eudicotyledons</taxon>
        <taxon>Gunneridae</taxon>
        <taxon>Pentapetalae</taxon>
        <taxon>rosids</taxon>
        <taxon>fabids</taxon>
        <taxon>Malpighiales</taxon>
        <taxon>Linaceae</taxon>
        <taxon>Linum</taxon>
    </lineage>
</organism>
<name>A0AAV0IJY8_9ROSI</name>
<evidence type="ECO:0000313" key="2">
    <source>
        <dbReference type="Proteomes" id="UP001154282"/>
    </source>
</evidence>
<evidence type="ECO:0008006" key="3">
    <source>
        <dbReference type="Google" id="ProtNLM"/>
    </source>
</evidence>
<accession>A0AAV0IJY8</accession>
<reference evidence="1" key="1">
    <citation type="submission" date="2022-08" db="EMBL/GenBank/DDBJ databases">
        <authorList>
            <person name="Gutierrez-Valencia J."/>
        </authorList>
    </citation>
    <scope>NUCLEOTIDE SEQUENCE</scope>
</reference>